<name>A0A8J7GFP5_9ACTN</name>
<dbReference type="InterPro" id="IPR000792">
    <property type="entry name" value="Tscrpt_reg_LuxR_C"/>
</dbReference>
<sequence length="329" mass="36052">MLEAFDVDPVAESIYLAMLKSPLAGIAELAERLGWEEARIRSGLDELARLSLLRPSWENPLAMRPVSPEAGLEILLARQRVDLLRRQHQIEEGQAALQVLIAEYAHPNRGSASTGVEELIGLDAVRERLERLAYQTRHQVLAFAPDGAQTEEALAASRPLNALLLERGVEMRTLYLNSVRNDAPTCAHAEWLGEMGALVRTVPVLPIRMLIVDRMYAVVPLDMENTAAGAVVVRGAAPVAVMCALFEQIWQTGTPFGDQQEVCPELTDQERALLNLLLQGDTDEQAARKLGVSPRTVGRMGAEIMARLGARSRFQAGALAAERGWLAQT</sequence>
<dbReference type="Pfam" id="PF00196">
    <property type="entry name" value="GerE"/>
    <property type="match status" value="1"/>
</dbReference>
<evidence type="ECO:0000313" key="2">
    <source>
        <dbReference type="EMBL" id="MBG6135098.1"/>
    </source>
</evidence>
<protein>
    <submittedName>
        <fullName evidence="2">DNA-binding CsgD family transcriptional regulator</fullName>
    </submittedName>
</protein>
<dbReference type="GO" id="GO:0006355">
    <property type="term" value="P:regulation of DNA-templated transcription"/>
    <property type="evidence" value="ECO:0007669"/>
    <property type="project" value="InterPro"/>
</dbReference>
<proteinExistence type="predicted"/>
<dbReference type="GO" id="GO:0003677">
    <property type="term" value="F:DNA binding"/>
    <property type="evidence" value="ECO:0007669"/>
    <property type="project" value="UniProtKB-KW"/>
</dbReference>
<organism evidence="2 3">
    <name type="scientific">Longispora fulva</name>
    <dbReference type="NCBI Taxonomy" id="619741"/>
    <lineage>
        <taxon>Bacteria</taxon>
        <taxon>Bacillati</taxon>
        <taxon>Actinomycetota</taxon>
        <taxon>Actinomycetes</taxon>
        <taxon>Micromonosporales</taxon>
        <taxon>Micromonosporaceae</taxon>
        <taxon>Longispora</taxon>
    </lineage>
</organism>
<dbReference type="PROSITE" id="PS50043">
    <property type="entry name" value="HTH_LUXR_2"/>
    <property type="match status" value="1"/>
</dbReference>
<dbReference type="InterPro" id="IPR051797">
    <property type="entry name" value="TrmB-like"/>
</dbReference>
<dbReference type="SUPFAM" id="SSF46894">
    <property type="entry name" value="C-terminal effector domain of the bipartite response regulators"/>
    <property type="match status" value="1"/>
</dbReference>
<dbReference type="PANTHER" id="PTHR34293">
    <property type="entry name" value="HTH-TYPE TRANSCRIPTIONAL REGULATOR TRMBL2"/>
    <property type="match status" value="1"/>
</dbReference>
<dbReference type="Gene3D" id="1.10.10.10">
    <property type="entry name" value="Winged helix-like DNA-binding domain superfamily/Winged helix DNA-binding domain"/>
    <property type="match status" value="2"/>
</dbReference>
<evidence type="ECO:0000313" key="3">
    <source>
        <dbReference type="Proteomes" id="UP000622552"/>
    </source>
</evidence>
<keyword evidence="2" id="KW-0238">DNA-binding</keyword>
<reference evidence="2" key="1">
    <citation type="submission" date="2020-11" db="EMBL/GenBank/DDBJ databases">
        <title>Sequencing the genomes of 1000 actinobacteria strains.</title>
        <authorList>
            <person name="Klenk H.-P."/>
        </authorList>
    </citation>
    <scope>NUCLEOTIDE SEQUENCE</scope>
    <source>
        <strain evidence="2">DSM 45356</strain>
    </source>
</reference>
<dbReference type="InterPro" id="IPR016032">
    <property type="entry name" value="Sig_transdc_resp-reg_C-effctor"/>
</dbReference>
<dbReference type="CDD" id="cd06170">
    <property type="entry name" value="LuxR_C_like"/>
    <property type="match status" value="1"/>
</dbReference>
<keyword evidence="3" id="KW-1185">Reference proteome</keyword>
<accession>A0A8J7GFP5</accession>
<dbReference type="EMBL" id="JADOUF010000001">
    <property type="protein sequence ID" value="MBG6135098.1"/>
    <property type="molecule type" value="Genomic_DNA"/>
</dbReference>
<comment type="caution">
    <text evidence="2">The sequence shown here is derived from an EMBL/GenBank/DDBJ whole genome shotgun (WGS) entry which is preliminary data.</text>
</comment>
<dbReference type="InterPro" id="IPR036388">
    <property type="entry name" value="WH-like_DNA-bd_sf"/>
</dbReference>
<dbReference type="AlphaFoldDB" id="A0A8J7GFP5"/>
<gene>
    <name evidence="2" type="ORF">IW245_001292</name>
</gene>
<evidence type="ECO:0000259" key="1">
    <source>
        <dbReference type="PROSITE" id="PS50043"/>
    </source>
</evidence>
<feature type="domain" description="HTH luxR-type" evidence="1">
    <location>
        <begin position="259"/>
        <end position="324"/>
    </location>
</feature>
<dbReference type="RefSeq" id="WP_197002256.1">
    <property type="nucleotide sequence ID" value="NZ_BONS01000003.1"/>
</dbReference>
<dbReference type="PANTHER" id="PTHR34293:SF1">
    <property type="entry name" value="HTH-TYPE TRANSCRIPTIONAL REGULATOR TRMBL2"/>
    <property type="match status" value="1"/>
</dbReference>
<dbReference type="SMART" id="SM00421">
    <property type="entry name" value="HTH_LUXR"/>
    <property type="match status" value="1"/>
</dbReference>
<dbReference type="Proteomes" id="UP000622552">
    <property type="component" value="Unassembled WGS sequence"/>
</dbReference>